<evidence type="ECO:0000313" key="2">
    <source>
        <dbReference type="EMBL" id="CAL1368895.1"/>
    </source>
</evidence>
<proteinExistence type="predicted"/>
<gene>
    <name evidence="2" type="ORF">LTRI10_LOCUS11791</name>
</gene>
<protein>
    <submittedName>
        <fullName evidence="2">Uncharacterized protein</fullName>
    </submittedName>
</protein>
<sequence>MMTGPKRAQEPGAAKPVGEGSSRRIVGCSHVRCAAGDCESVTAVAAIVIIPNGSAGLVVVHAVVAGEKGKRRP</sequence>
<dbReference type="EMBL" id="OZ034815">
    <property type="protein sequence ID" value="CAL1368895.1"/>
    <property type="molecule type" value="Genomic_DNA"/>
</dbReference>
<evidence type="ECO:0000256" key="1">
    <source>
        <dbReference type="SAM" id="MobiDB-lite"/>
    </source>
</evidence>
<organism evidence="2 3">
    <name type="scientific">Linum trigynum</name>
    <dbReference type="NCBI Taxonomy" id="586398"/>
    <lineage>
        <taxon>Eukaryota</taxon>
        <taxon>Viridiplantae</taxon>
        <taxon>Streptophyta</taxon>
        <taxon>Embryophyta</taxon>
        <taxon>Tracheophyta</taxon>
        <taxon>Spermatophyta</taxon>
        <taxon>Magnoliopsida</taxon>
        <taxon>eudicotyledons</taxon>
        <taxon>Gunneridae</taxon>
        <taxon>Pentapetalae</taxon>
        <taxon>rosids</taxon>
        <taxon>fabids</taxon>
        <taxon>Malpighiales</taxon>
        <taxon>Linaceae</taxon>
        <taxon>Linum</taxon>
    </lineage>
</organism>
<accession>A0AAV2D839</accession>
<dbReference type="Proteomes" id="UP001497516">
    <property type="component" value="Chromosome 2"/>
</dbReference>
<feature type="region of interest" description="Disordered" evidence="1">
    <location>
        <begin position="1"/>
        <end position="21"/>
    </location>
</feature>
<reference evidence="2 3" key="1">
    <citation type="submission" date="2024-04" db="EMBL/GenBank/DDBJ databases">
        <authorList>
            <person name="Fracassetti M."/>
        </authorList>
    </citation>
    <scope>NUCLEOTIDE SEQUENCE [LARGE SCALE GENOMIC DNA]</scope>
</reference>
<name>A0AAV2D839_9ROSI</name>
<dbReference type="AlphaFoldDB" id="A0AAV2D839"/>
<evidence type="ECO:0000313" key="3">
    <source>
        <dbReference type="Proteomes" id="UP001497516"/>
    </source>
</evidence>
<keyword evidence="3" id="KW-1185">Reference proteome</keyword>